<accession>A0A1W1DQE6</accession>
<dbReference type="InterPro" id="IPR036477">
    <property type="entry name" value="Formyl_transf_N_sf"/>
</dbReference>
<evidence type="ECO:0000313" key="4">
    <source>
        <dbReference type="EMBL" id="SFV77870.1"/>
    </source>
</evidence>
<dbReference type="GO" id="GO:0006189">
    <property type="term" value="P:'de novo' IMP biosynthetic process"/>
    <property type="evidence" value="ECO:0007669"/>
    <property type="project" value="InterPro"/>
</dbReference>
<keyword evidence="1" id="KW-0554">One-carbon metabolism</keyword>
<dbReference type="InterPro" id="IPR002912">
    <property type="entry name" value="ACT_dom"/>
</dbReference>
<evidence type="ECO:0000256" key="2">
    <source>
        <dbReference type="ARBA" id="ARBA00022801"/>
    </source>
</evidence>
<gene>
    <name evidence="4" type="ORF">MNB_SUP05-10-1036</name>
    <name evidence="5" type="ORF">MNB_SUP05-12-1290</name>
    <name evidence="6" type="ORF">MNB_SUP05-7-1067</name>
</gene>
<dbReference type="Pfam" id="PF00551">
    <property type="entry name" value="Formyl_trans_N"/>
    <property type="match status" value="1"/>
</dbReference>
<dbReference type="EMBL" id="FPHT01000017">
    <property type="protein sequence ID" value="SFV79796.1"/>
    <property type="molecule type" value="Genomic_DNA"/>
</dbReference>
<evidence type="ECO:0000256" key="1">
    <source>
        <dbReference type="ARBA" id="ARBA00022563"/>
    </source>
</evidence>
<dbReference type="NCBIfam" id="TIGR00655">
    <property type="entry name" value="PurU"/>
    <property type="match status" value="1"/>
</dbReference>
<evidence type="ECO:0000259" key="3">
    <source>
        <dbReference type="PROSITE" id="PS51671"/>
    </source>
</evidence>
<sequence length="283" mass="32096">MSVYRLLISCPDAHGLVAKVSQFIFEHNGNIKEAHHHLDDQNKRFFMRIEIESSSLSCSMDEFRTDFSSLGDQYKMAWHMNDTAKLKRILIMGSKSSHCVADLLHRGHELELEGEIIGVLSNHQRLSKLASWYDVPFKQVSISKDAKESDIAKMSEAVDEFDPDVIVLARYMQIIPEDMCKQYEGKIINIHHSFLPSFVGANPYARAAERGVKLIGATCHYVTANLDEGPIIEQDVVRVDHADSADDMKKMGQDIEKITLAKGLQYHLEDRVLTCKNKTIVFS</sequence>
<dbReference type="NCBIfam" id="NF004684">
    <property type="entry name" value="PRK06027.1"/>
    <property type="match status" value="1"/>
</dbReference>
<dbReference type="PIRSF" id="PIRSF036480">
    <property type="entry name" value="FormyFH4_hydr"/>
    <property type="match status" value="1"/>
</dbReference>
<protein>
    <submittedName>
        <fullName evidence="6">Formyltetrahydrofolate deformylase</fullName>
        <ecNumber evidence="6">3.5.1.10</ecNumber>
    </submittedName>
</protein>
<dbReference type="PROSITE" id="PS51671">
    <property type="entry name" value="ACT"/>
    <property type="match status" value="1"/>
</dbReference>
<dbReference type="InterPro" id="IPR004810">
    <property type="entry name" value="PurU"/>
</dbReference>
<dbReference type="EMBL" id="FPHW01000039">
    <property type="protein sequence ID" value="SFV83574.1"/>
    <property type="molecule type" value="Genomic_DNA"/>
</dbReference>
<dbReference type="GO" id="GO:0008864">
    <property type="term" value="F:formyltetrahydrofolate deformylase activity"/>
    <property type="evidence" value="ECO:0007669"/>
    <property type="project" value="UniProtKB-EC"/>
</dbReference>
<dbReference type="PANTHER" id="PTHR42706:SF1">
    <property type="entry name" value="FORMYLTETRAHYDROFOLATE DEFORMYLASE 2, MITOCHONDRIAL"/>
    <property type="match status" value="1"/>
</dbReference>
<dbReference type="PRINTS" id="PR01575">
    <property type="entry name" value="FFH4HYDRLASE"/>
</dbReference>
<dbReference type="InterPro" id="IPR045865">
    <property type="entry name" value="ACT-like_dom_sf"/>
</dbReference>
<proteinExistence type="inferred from homology"/>
<dbReference type="EC" id="3.5.1.10" evidence="6"/>
<dbReference type="InterPro" id="IPR044074">
    <property type="entry name" value="PurU_ACT"/>
</dbReference>
<dbReference type="HAMAP" id="MF_01927">
    <property type="entry name" value="PurU"/>
    <property type="match status" value="1"/>
</dbReference>
<dbReference type="Gene3D" id="3.30.70.260">
    <property type="match status" value="1"/>
</dbReference>
<reference evidence="6" key="1">
    <citation type="submission" date="2016-10" db="EMBL/GenBank/DDBJ databases">
        <authorList>
            <person name="de Groot N.N."/>
        </authorList>
    </citation>
    <scope>NUCLEOTIDE SEQUENCE</scope>
</reference>
<keyword evidence="2 6" id="KW-0378">Hydrolase</keyword>
<feature type="domain" description="ACT" evidence="3">
    <location>
        <begin position="5"/>
        <end position="81"/>
    </location>
</feature>
<evidence type="ECO:0000313" key="6">
    <source>
        <dbReference type="EMBL" id="SFV83574.1"/>
    </source>
</evidence>
<name>A0A1W1DQE6_9ZZZZ</name>
<dbReference type="SUPFAM" id="SSF53328">
    <property type="entry name" value="Formyltransferase"/>
    <property type="match status" value="1"/>
</dbReference>
<dbReference type="InterPro" id="IPR002376">
    <property type="entry name" value="Formyl_transf_N"/>
</dbReference>
<dbReference type="GO" id="GO:0006730">
    <property type="term" value="P:one-carbon metabolic process"/>
    <property type="evidence" value="ECO:0007669"/>
    <property type="project" value="UniProtKB-KW"/>
</dbReference>
<organism evidence="6">
    <name type="scientific">hydrothermal vent metagenome</name>
    <dbReference type="NCBI Taxonomy" id="652676"/>
    <lineage>
        <taxon>unclassified sequences</taxon>
        <taxon>metagenomes</taxon>
        <taxon>ecological metagenomes</taxon>
    </lineage>
</organism>
<dbReference type="AlphaFoldDB" id="A0A1W1DQE6"/>
<evidence type="ECO:0000313" key="5">
    <source>
        <dbReference type="EMBL" id="SFV79796.1"/>
    </source>
</evidence>
<dbReference type="SUPFAM" id="SSF55021">
    <property type="entry name" value="ACT-like"/>
    <property type="match status" value="1"/>
</dbReference>
<dbReference type="Gene3D" id="3.40.50.170">
    <property type="entry name" value="Formyl transferase, N-terminal domain"/>
    <property type="match status" value="1"/>
</dbReference>
<dbReference type="EMBL" id="FPHQ01000239">
    <property type="protein sequence ID" value="SFV77870.1"/>
    <property type="molecule type" value="Genomic_DNA"/>
</dbReference>
<dbReference type="PANTHER" id="PTHR42706">
    <property type="entry name" value="FORMYLTETRAHYDROFOLATE DEFORMYLASE"/>
    <property type="match status" value="1"/>
</dbReference>
<dbReference type="CDD" id="cd04875">
    <property type="entry name" value="ACT_F4HF-DF"/>
    <property type="match status" value="1"/>
</dbReference>